<dbReference type="InterPro" id="IPR038051">
    <property type="entry name" value="XRCC4-like_N_sf"/>
</dbReference>
<dbReference type="InterPro" id="IPR014751">
    <property type="entry name" value="XRCC4-like_C"/>
</dbReference>
<feature type="compositionally biased region" description="Low complexity" evidence="6">
    <location>
        <begin position="332"/>
        <end position="359"/>
    </location>
</feature>
<feature type="region of interest" description="Disordered" evidence="6">
    <location>
        <begin position="324"/>
        <end position="363"/>
    </location>
</feature>
<protein>
    <submittedName>
        <fullName evidence="9">Putative DNA repair protein XRCC4</fullName>
    </submittedName>
</protein>
<dbReference type="EMBL" id="ADBJ01000017">
    <property type="protein sequence ID" value="EFA83043.1"/>
    <property type="molecule type" value="Genomic_DNA"/>
</dbReference>
<feature type="region of interest" description="Disordered" evidence="6">
    <location>
        <begin position="103"/>
        <end position="124"/>
    </location>
</feature>
<comment type="subcellular location">
    <subcellularLocation>
        <location evidence="1">Nucleus</location>
    </subcellularLocation>
</comment>
<keyword evidence="10" id="KW-1185">Reference proteome</keyword>
<evidence type="ECO:0000256" key="5">
    <source>
        <dbReference type="SAM" id="Coils"/>
    </source>
</evidence>
<dbReference type="Pfam" id="PF06632">
    <property type="entry name" value="XRCC4"/>
    <property type="match status" value="1"/>
</dbReference>
<dbReference type="PANTHER" id="PTHR28559:SF1">
    <property type="entry name" value="DNA REPAIR PROTEIN XRCC4"/>
    <property type="match status" value="1"/>
</dbReference>
<dbReference type="GO" id="GO:0010165">
    <property type="term" value="P:response to X-ray"/>
    <property type="evidence" value="ECO:0007669"/>
    <property type="project" value="TreeGrafter"/>
</dbReference>
<dbReference type="Gene3D" id="1.20.5.370">
    <property type="match status" value="1"/>
</dbReference>
<evidence type="ECO:0000256" key="4">
    <source>
        <dbReference type="ARBA" id="ARBA00023242"/>
    </source>
</evidence>
<dbReference type="InParanoid" id="D3B6S3"/>
<proteinExistence type="predicted"/>
<dbReference type="Proteomes" id="UP000001396">
    <property type="component" value="Unassembled WGS sequence"/>
</dbReference>
<reference evidence="9 10" key="1">
    <citation type="journal article" date="2011" name="Genome Res.">
        <title>Phylogeny-wide analysis of social amoeba genomes highlights ancient origins for complex intercellular communication.</title>
        <authorList>
            <person name="Heidel A.J."/>
            <person name="Lawal H.M."/>
            <person name="Felder M."/>
            <person name="Schilde C."/>
            <person name="Helps N.R."/>
            <person name="Tunggal B."/>
            <person name="Rivero F."/>
            <person name="John U."/>
            <person name="Schleicher M."/>
            <person name="Eichinger L."/>
            <person name="Platzer M."/>
            <person name="Noegel A.A."/>
            <person name="Schaap P."/>
            <person name="Gloeckner G."/>
        </authorList>
    </citation>
    <scope>NUCLEOTIDE SEQUENCE [LARGE SCALE GENOMIC DNA]</scope>
    <source>
        <strain evidence="10">ATCC 26659 / Pp 5 / PN500</strain>
    </source>
</reference>
<feature type="compositionally biased region" description="Low complexity" evidence="6">
    <location>
        <begin position="247"/>
        <end position="256"/>
    </location>
</feature>
<feature type="domain" description="XRCC4 coiled-coil" evidence="8">
    <location>
        <begin position="170"/>
        <end position="229"/>
    </location>
</feature>
<dbReference type="InterPro" id="IPR053961">
    <property type="entry name" value="XRCC4_N"/>
</dbReference>
<dbReference type="GO" id="GO:0003677">
    <property type="term" value="F:DNA binding"/>
    <property type="evidence" value="ECO:0007669"/>
    <property type="project" value="InterPro"/>
</dbReference>
<dbReference type="SUPFAM" id="SSF58022">
    <property type="entry name" value="XRCC4, C-terminal oligomerization domain"/>
    <property type="match status" value="1"/>
</dbReference>
<keyword evidence="5" id="KW-0175">Coiled coil</keyword>
<dbReference type="GO" id="GO:0005958">
    <property type="term" value="C:DNA-dependent protein kinase-DNA ligase 4 complex"/>
    <property type="evidence" value="ECO:0007669"/>
    <property type="project" value="TreeGrafter"/>
</dbReference>
<dbReference type="InterPro" id="IPR053962">
    <property type="entry name" value="XRCC4_CC"/>
</dbReference>
<dbReference type="GO" id="GO:0006303">
    <property type="term" value="P:double-strand break repair via nonhomologous end joining"/>
    <property type="evidence" value="ECO:0007669"/>
    <property type="project" value="UniProtKB-ARBA"/>
</dbReference>
<evidence type="ECO:0000256" key="2">
    <source>
        <dbReference type="ARBA" id="ARBA00022763"/>
    </source>
</evidence>
<dbReference type="AlphaFoldDB" id="D3B6S3"/>
<name>D3B6S3_HETP5</name>
<gene>
    <name evidence="9" type="primary">xrcc4</name>
    <name evidence="9" type="ORF">PPL_03828</name>
</gene>
<evidence type="ECO:0000256" key="6">
    <source>
        <dbReference type="SAM" id="MobiDB-lite"/>
    </source>
</evidence>
<dbReference type="Gene3D" id="2.170.210.10">
    <property type="entry name" value="DNA double-strand break repair and VJ recombination XRCC4, N-terminal"/>
    <property type="match status" value="1"/>
</dbReference>
<keyword evidence="4" id="KW-0539">Nucleus</keyword>
<dbReference type="InterPro" id="IPR010585">
    <property type="entry name" value="DNA_repair_prot_XRCC4"/>
</dbReference>
<feature type="region of interest" description="Disordered" evidence="6">
    <location>
        <begin position="238"/>
        <end position="295"/>
    </location>
</feature>
<keyword evidence="3" id="KW-0234">DNA repair</keyword>
<dbReference type="GO" id="GO:0032807">
    <property type="term" value="C:DNA ligase IV complex"/>
    <property type="evidence" value="ECO:0007669"/>
    <property type="project" value="TreeGrafter"/>
</dbReference>
<accession>D3B6S3</accession>
<dbReference type="Pfam" id="PF21924">
    <property type="entry name" value="XRCC4_CC"/>
    <property type="match status" value="1"/>
</dbReference>
<evidence type="ECO:0000256" key="3">
    <source>
        <dbReference type="ARBA" id="ARBA00023204"/>
    </source>
</evidence>
<dbReference type="RefSeq" id="XP_020435160.1">
    <property type="nucleotide sequence ID" value="XM_020574746.1"/>
</dbReference>
<organism evidence="9 10">
    <name type="scientific">Heterostelium pallidum (strain ATCC 26659 / Pp 5 / PN500)</name>
    <name type="common">Cellular slime mold</name>
    <name type="synonym">Polysphondylium pallidum</name>
    <dbReference type="NCBI Taxonomy" id="670386"/>
    <lineage>
        <taxon>Eukaryota</taxon>
        <taxon>Amoebozoa</taxon>
        <taxon>Evosea</taxon>
        <taxon>Eumycetozoa</taxon>
        <taxon>Dictyostelia</taxon>
        <taxon>Acytosteliales</taxon>
        <taxon>Acytosteliaceae</taxon>
        <taxon>Heterostelium</taxon>
    </lineage>
</organism>
<feature type="coiled-coil region" evidence="5">
    <location>
        <begin position="162"/>
        <end position="203"/>
    </location>
</feature>
<dbReference type="PANTHER" id="PTHR28559">
    <property type="entry name" value="DNA REPAIR PROTEIN XRCC4"/>
    <property type="match status" value="1"/>
</dbReference>
<evidence type="ECO:0000256" key="1">
    <source>
        <dbReference type="ARBA" id="ARBA00004123"/>
    </source>
</evidence>
<evidence type="ECO:0000313" key="9">
    <source>
        <dbReference type="EMBL" id="EFA83043.1"/>
    </source>
</evidence>
<dbReference type="GeneID" id="31359315"/>
<evidence type="ECO:0000259" key="8">
    <source>
        <dbReference type="Pfam" id="PF21924"/>
    </source>
</evidence>
<sequence length="379" mass="42520">MDKYISQRSTEDESIARFQFPRSNGTNDSYYLKSRWFKDDNSFELLLSDTRNVWISNGTTTKYIENVLKPNGMSIEHYVSLLKSALVQQDLTGEIFTYKLRASSSKSSGGSNTNGGSSSSSSRPNSIELTINIKLQTSDISVKTSLIFSRSNDSASSLQDYFEWLINKYDALGEQNKQLKQQNDTLQQEFNQSISVIERLTEEKHQLEVDLYNKFTIILNEKKNKIRDLIKTANTLTLLPPPPPPTASTTTSTVNNKHNKHNHNNNSSRLSLSPNTSVEKKRKSIEGKSGHQTTSLLSLNPMSLDLLGTDDNVKVPNVVRKRYKPSNDKNLTTTTTTTTTSNYNHKSTPTKKPTTGSSKFFDNTGVSASNLFDELLDDC</sequence>
<keyword evidence="2" id="KW-0227">DNA damage</keyword>
<comment type="caution">
    <text evidence="9">The sequence shown here is derived from an EMBL/GenBank/DDBJ whole genome shotgun (WGS) entry which is preliminary data.</text>
</comment>
<dbReference type="STRING" id="670386.D3B6S3"/>
<dbReference type="OMA" id="ASEEYMN"/>
<dbReference type="GO" id="GO:0006310">
    <property type="term" value="P:DNA recombination"/>
    <property type="evidence" value="ECO:0007669"/>
    <property type="project" value="InterPro"/>
</dbReference>
<evidence type="ECO:0000313" key="10">
    <source>
        <dbReference type="Proteomes" id="UP000001396"/>
    </source>
</evidence>
<feature type="compositionally biased region" description="Low complexity" evidence="6">
    <location>
        <begin position="264"/>
        <end position="277"/>
    </location>
</feature>
<evidence type="ECO:0000259" key="7">
    <source>
        <dbReference type="Pfam" id="PF06632"/>
    </source>
</evidence>
<feature type="domain" description="XRCC4 N-terminal" evidence="7">
    <location>
        <begin position="29"/>
        <end position="106"/>
    </location>
</feature>